<feature type="transmembrane region" description="Helical" evidence="1">
    <location>
        <begin position="55"/>
        <end position="74"/>
    </location>
</feature>
<feature type="transmembrane region" description="Helical" evidence="1">
    <location>
        <begin position="310"/>
        <end position="333"/>
    </location>
</feature>
<keyword evidence="1" id="KW-0472">Membrane</keyword>
<feature type="transmembrane region" description="Helical" evidence="1">
    <location>
        <begin position="165"/>
        <end position="188"/>
    </location>
</feature>
<sequence length="420" mass="45638">MKWRDALTMDRVPVLTLVVFLLISWASTEYYLGHAVVASPSPFTPVWGAYDHADAMRLVLWALLGLALALIVPLPGRVASWPSLLGTVGRQVQSLSGLWLVVTFGTMAALVLAKGPYLLHAPQYLMFTAPSAFVSAASVAQPMAVLAAGFLSVRHPNLGRIALGLWLVLLFACATRVFAGVLVLYMVGKFLAGGRVAWPTWLLTTVVTVVLLPIPLHCRALTDHGLIPYARAMVHLVENPSFFTDSLLTTTSSFGFSVPLLVFTSREQSITASDMLISVNPGPGSLVGWDEIMPTMRVHDFIPYSALGEWASFGGFALMLFLLVWGVVVRACLRSVGSNPHPTMALFLAAVLGMSMLTVVMVTQYNTRAVSRIVSMMIVLTLFERVVRPWTESFLRSRSLRPVPWAGPAAPRGVRDVHAA</sequence>
<reference evidence="2 3" key="2">
    <citation type="submission" date="2020-07" db="EMBL/GenBank/DDBJ databases">
        <title>Genome of starter culture bacteria Kocuria salsicia reveals its technological properties and safety for usage in meat industry.</title>
        <authorList>
            <person name="Michael M."/>
            <person name="Konstantin K."/>
            <person name="Evgenii K."/>
            <person name="Galina S."/>
            <person name="Oksana K."/>
            <person name="Andrei L."/>
        </authorList>
    </citation>
    <scope>NUCLEOTIDE SEQUENCE [LARGE SCALE GENOMIC DNA]</scope>
    <source>
        <strain evidence="2 3">80</strain>
    </source>
</reference>
<organism evidence="2 3">
    <name type="scientific">Kocuria varians</name>
    <name type="common">Micrococcus varians</name>
    <dbReference type="NCBI Taxonomy" id="1272"/>
    <lineage>
        <taxon>Bacteria</taxon>
        <taxon>Bacillati</taxon>
        <taxon>Actinomycetota</taxon>
        <taxon>Actinomycetes</taxon>
        <taxon>Micrococcales</taxon>
        <taxon>Micrococcaceae</taxon>
        <taxon>Kocuria</taxon>
    </lineage>
</organism>
<feature type="transmembrane region" description="Helical" evidence="1">
    <location>
        <begin position="200"/>
        <end position="221"/>
    </location>
</feature>
<feature type="transmembrane region" description="Helical" evidence="1">
    <location>
        <begin position="133"/>
        <end position="153"/>
    </location>
</feature>
<evidence type="ECO:0000256" key="1">
    <source>
        <dbReference type="SAM" id="Phobius"/>
    </source>
</evidence>
<evidence type="ECO:0000313" key="3">
    <source>
        <dbReference type="Proteomes" id="UP000216825"/>
    </source>
</evidence>
<dbReference type="AlphaFoldDB" id="A0A7D7KYY2"/>
<feature type="transmembrane region" description="Helical" evidence="1">
    <location>
        <begin position="345"/>
        <end position="363"/>
    </location>
</feature>
<feature type="transmembrane region" description="Helical" evidence="1">
    <location>
        <begin position="95"/>
        <end position="113"/>
    </location>
</feature>
<gene>
    <name evidence="2" type="ORF">CIB50_0000989</name>
</gene>
<dbReference type="KEGG" id="kvr:CIB50_0000989"/>
<proteinExistence type="predicted"/>
<reference evidence="3" key="1">
    <citation type="submission" date="2017-08" db="EMBL/GenBank/DDBJ databases">
        <title>Draft Genome Sequence of Kocuria varians 80.</title>
        <authorList>
            <person name="Minaev M."/>
            <person name="Kurbakov K.A."/>
            <person name="Solodovnikova G.I."/>
            <person name="Kuznetsova O.A."/>
            <person name="Lisitsyn A.B."/>
        </authorList>
    </citation>
    <scope>NUCLEOTIDE SEQUENCE [LARGE SCALE GENOMIC DNA]</scope>
    <source>
        <strain evidence="3">80</strain>
    </source>
</reference>
<evidence type="ECO:0000313" key="2">
    <source>
        <dbReference type="EMBL" id="QMS56286.1"/>
    </source>
</evidence>
<protein>
    <recommendedName>
        <fullName evidence="4">Oligosaccharide repeat unit polymerase</fullName>
    </recommendedName>
</protein>
<dbReference type="RefSeq" id="WP_094393419.1">
    <property type="nucleotide sequence ID" value="NZ_CP059343.1"/>
</dbReference>
<keyword evidence="1" id="KW-1133">Transmembrane helix</keyword>
<keyword evidence="1" id="KW-0812">Transmembrane</keyword>
<dbReference type="Proteomes" id="UP000216825">
    <property type="component" value="Chromosome"/>
</dbReference>
<feature type="transmembrane region" description="Helical" evidence="1">
    <location>
        <begin position="12"/>
        <end position="32"/>
    </location>
</feature>
<accession>A0A7D7KYY2</accession>
<keyword evidence="3" id="KW-1185">Reference proteome</keyword>
<evidence type="ECO:0008006" key="4">
    <source>
        <dbReference type="Google" id="ProtNLM"/>
    </source>
</evidence>
<name>A0A7D7KYY2_KOCVA</name>
<dbReference type="EMBL" id="CP059343">
    <property type="protein sequence ID" value="QMS56286.1"/>
    <property type="molecule type" value="Genomic_DNA"/>
</dbReference>